<comment type="function">
    <text evidence="9">Component of the Mediator complex, a coactivator involved in the regulated transcription of nearly all RNA polymerase II-dependent genes. Mediator functions as a bridge to convey information from gene-specific regulatory proteins to the basal RNA polymerase II transcription machinery. Mediator is recruited to promoters by direct interactions with regulatory proteins and serves as a scaffold for the assembly of a functional preinitiation complex with RNA polymerase II and the general transcription factors.</text>
</comment>
<evidence type="ECO:0000256" key="1">
    <source>
        <dbReference type="ARBA" id="ARBA00004123"/>
    </source>
</evidence>
<dbReference type="EMBL" id="MU853407">
    <property type="protein sequence ID" value="KAK4135094.1"/>
    <property type="molecule type" value="Genomic_DNA"/>
</dbReference>
<name>A0AAN6ULT0_9PEZI</name>
<keyword evidence="7 10" id="KW-0804">Transcription</keyword>
<evidence type="ECO:0000256" key="3">
    <source>
        <dbReference type="ARBA" id="ARBA00011837"/>
    </source>
</evidence>
<evidence type="ECO:0000256" key="8">
    <source>
        <dbReference type="ARBA" id="ARBA00023242"/>
    </source>
</evidence>
<dbReference type="GO" id="GO:0070847">
    <property type="term" value="C:core mediator complex"/>
    <property type="evidence" value="ECO:0007669"/>
    <property type="project" value="TreeGrafter"/>
</dbReference>
<keyword evidence="8 10" id="KW-0539">Nucleus</keyword>
<comment type="subcellular location">
    <subcellularLocation>
        <location evidence="1 10">Nucleus</location>
    </subcellularLocation>
</comment>
<comment type="similarity">
    <text evidence="2 10">Belongs to the Mediator complex subunit 7 family.</text>
</comment>
<organism evidence="11 12">
    <name type="scientific">Trichocladium antarcticum</name>
    <dbReference type="NCBI Taxonomy" id="1450529"/>
    <lineage>
        <taxon>Eukaryota</taxon>
        <taxon>Fungi</taxon>
        <taxon>Dikarya</taxon>
        <taxon>Ascomycota</taxon>
        <taxon>Pezizomycotina</taxon>
        <taxon>Sordariomycetes</taxon>
        <taxon>Sordariomycetidae</taxon>
        <taxon>Sordariales</taxon>
        <taxon>Chaetomiaceae</taxon>
        <taxon>Trichocladium</taxon>
    </lineage>
</organism>
<evidence type="ECO:0000256" key="9">
    <source>
        <dbReference type="ARBA" id="ARBA00025687"/>
    </source>
</evidence>
<comment type="subunit">
    <text evidence="3 10">Component of the Mediator complex.</text>
</comment>
<reference evidence="11" key="1">
    <citation type="journal article" date="2023" name="Mol. Phylogenet. Evol.">
        <title>Genome-scale phylogeny and comparative genomics of the fungal order Sordariales.</title>
        <authorList>
            <person name="Hensen N."/>
            <person name="Bonometti L."/>
            <person name="Westerberg I."/>
            <person name="Brannstrom I.O."/>
            <person name="Guillou S."/>
            <person name="Cros-Aarteil S."/>
            <person name="Calhoun S."/>
            <person name="Haridas S."/>
            <person name="Kuo A."/>
            <person name="Mondo S."/>
            <person name="Pangilinan J."/>
            <person name="Riley R."/>
            <person name="LaButti K."/>
            <person name="Andreopoulos B."/>
            <person name="Lipzen A."/>
            <person name="Chen C."/>
            <person name="Yan M."/>
            <person name="Daum C."/>
            <person name="Ng V."/>
            <person name="Clum A."/>
            <person name="Steindorff A."/>
            <person name="Ohm R.A."/>
            <person name="Martin F."/>
            <person name="Silar P."/>
            <person name="Natvig D.O."/>
            <person name="Lalanne C."/>
            <person name="Gautier V."/>
            <person name="Ament-Velasquez S.L."/>
            <person name="Kruys A."/>
            <person name="Hutchinson M.I."/>
            <person name="Powell A.J."/>
            <person name="Barry K."/>
            <person name="Miller A.N."/>
            <person name="Grigoriev I.V."/>
            <person name="Debuchy R."/>
            <person name="Gladieux P."/>
            <person name="Hiltunen Thoren M."/>
            <person name="Johannesson H."/>
        </authorList>
    </citation>
    <scope>NUCLEOTIDE SEQUENCE</scope>
    <source>
        <strain evidence="11">CBS 123565</strain>
    </source>
</reference>
<protein>
    <recommendedName>
        <fullName evidence="4 10">Mediator of RNA polymerase II transcription subunit 7</fullName>
    </recommendedName>
</protein>
<evidence type="ECO:0000313" key="12">
    <source>
        <dbReference type="Proteomes" id="UP001304895"/>
    </source>
</evidence>
<evidence type="ECO:0000256" key="2">
    <source>
        <dbReference type="ARBA" id="ARBA00009994"/>
    </source>
</evidence>
<evidence type="ECO:0000256" key="4">
    <source>
        <dbReference type="ARBA" id="ARBA00020631"/>
    </source>
</evidence>
<evidence type="ECO:0000256" key="6">
    <source>
        <dbReference type="ARBA" id="ARBA00023159"/>
    </source>
</evidence>
<dbReference type="Gene3D" id="6.10.140.1520">
    <property type="match status" value="1"/>
</dbReference>
<dbReference type="AlphaFoldDB" id="A0AAN6ULT0"/>
<dbReference type="GO" id="GO:0003712">
    <property type="term" value="F:transcription coregulator activity"/>
    <property type="evidence" value="ECO:0007669"/>
    <property type="project" value="InterPro"/>
</dbReference>
<sequence length="243" mass="27380">MDSNEDDPSRVTALWPDPPPFWKDFTPENIARYDTLKREYAQQQGVSADTIVRVPDIPDELASLQPPPEPTGGKWRLFNETETLTETLQSLEDAGIQRLPPVTETDEDTKHLDRGFELKKLTKSLLLNYLELVGLMGFNPAHAMEKIEDIKTLLLNFHHVLNEYRPHQAREQLIQAMQDTLDSKRAETAAIRSVVDKAKRMIEGLASIETPPLDTAGETKVASVKPERRREVAGWGVVDAAFA</sequence>
<dbReference type="Proteomes" id="UP001304895">
    <property type="component" value="Unassembled WGS sequence"/>
</dbReference>
<dbReference type="Gene3D" id="6.10.140.200">
    <property type="match status" value="1"/>
</dbReference>
<keyword evidence="5 10" id="KW-0805">Transcription regulation</keyword>
<reference evidence="11" key="2">
    <citation type="submission" date="2023-05" db="EMBL/GenBank/DDBJ databases">
        <authorList>
            <consortium name="Lawrence Berkeley National Laboratory"/>
            <person name="Steindorff A."/>
            <person name="Hensen N."/>
            <person name="Bonometti L."/>
            <person name="Westerberg I."/>
            <person name="Brannstrom I.O."/>
            <person name="Guillou S."/>
            <person name="Cros-Aarteil S."/>
            <person name="Calhoun S."/>
            <person name="Haridas S."/>
            <person name="Kuo A."/>
            <person name="Mondo S."/>
            <person name="Pangilinan J."/>
            <person name="Riley R."/>
            <person name="Labutti K."/>
            <person name="Andreopoulos B."/>
            <person name="Lipzen A."/>
            <person name="Chen C."/>
            <person name="Yanf M."/>
            <person name="Daum C."/>
            <person name="Ng V."/>
            <person name="Clum A."/>
            <person name="Ohm R."/>
            <person name="Martin F."/>
            <person name="Silar P."/>
            <person name="Natvig D."/>
            <person name="Lalanne C."/>
            <person name="Gautier V."/>
            <person name="Ament-Velasquez S.L."/>
            <person name="Kruys A."/>
            <person name="Hutchinson M.I."/>
            <person name="Powell A.J."/>
            <person name="Barry K."/>
            <person name="Miller A.N."/>
            <person name="Grigoriev I.V."/>
            <person name="Debuchy R."/>
            <person name="Gladieux P."/>
            <person name="Thoren M.H."/>
            <person name="Johannesson H."/>
        </authorList>
    </citation>
    <scope>NUCLEOTIDE SEQUENCE</scope>
    <source>
        <strain evidence="11">CBS 123565</strain>
    </source>
</reference>
<dbReference type="InterPro" id="IPR037212">
    <property type="entry name" value="Med7/Med21-like"/>
</dbReference>
<comment type="caution">
    <text evidence="11">The sequence shown here is derived from an EMBL/GenBank/DDBJ whole genome shotgun (WGS) entry which is preliminary data.</text>
</comment>
<keyword evidence="12" id="KW-1185">Reference proteome</keyword>
<evidence type="ECO:0000313" key="11">
    <source>
        <dbReference type="EMBL" id="KAK4135094.1"/>
    </source>
</evidence>
<dbReference type="SUPFAM" id="SSF140718">
    <property type="entry name" value="Mediator hinge subcomplex-like"/>
    <property type="match status" value="1"/>
</dbReference>
<proteinExistence type="inferred from homology"/>
<keyword evidence="6 10" id="KW-0010">Activator</keyword>
<dbReference type="GO" id="GO:0016592">
    <property type="term" value="C:mediator complex"/>
    <property type="evidence" value="ECO:0007669"/>
    <property type="project" value="InterPro"/>
</dbReference>
<evidence type="ECO:0000256" key="5">
    <source>
        <dbReference type="ARBA" id="ARBA00023015"/>
    </source>
</evidence>
<evidence type="ECO:0000256" key="10">
    <source>
        <dbReference type="RuleBase" id="RU364060"/>
    </source>
</evidence>
<gene>
    <name evidence="11" type="ORF">BT67DRAFT_420730</name>
</gene>
<dbReference type="Pfam" id="PF05983">
    <property type="entry name" value="Med7"/>
    <property type="match status" value="1"/>
</dbReference>
<dbReference type="InterPro" id="IPR044888">
    <property type="entry name" value="Mediatior_Med7_sf"/>
</dbReference>
<evidence type="ECO:0000256" key="7">
    <source>
        <dbReference type="ARBA" id="ARBA00023163"/>
    </source>
</evidence>
<dbReference type="GO" id="GO:0006357">
    <property type="term" value="P:regulation of transcription by RNA polymerase II"/>
    <property type="evidence" value="ECO:0007669"/>
    <property type="project" value="InterPro"/>
</dbReference>
<dbReference type="PANTHER" id="PTHR21428">
    <property type="entry name" value="MEDIATOR OF RNA POLYMERASE II TRANSCRIPTION SUBUNIT 7"/>
    <property type="match status" value="1"/>
</dbReference>
<dbReference type="PANTHER" id="PTHR21428:SF11">
    <property type="entry name" value="MEDIATOR OF RNA POLYMERASE II TRANSCRIPTION SUBUNIT 7"/>
    <property type="match status" value="1"/>
</dbReference>
<accession>A0AAN6ULT0</accession>
<dbReference type="InterPro" id="IPR009244">
    <property type="entry name" value="Mediatior_Med7"/>
</dbReference>